<proteinExistence type="predicted"/>
<organism evidence="2 3">
    <name type="scientific">Treponema brennaborense (strain DSM 12168 / CIP 105900 / DD5/3)</name>
    <dbReference type="NCBI Taxonomy" id="906968"/>
    <lineage>
        <taxon>Bacteria</taxon>
        <taxon>Pseudomonadati</taxon>
        <taxon>Spirochaetota</taxon>
        <taxon>Spirochaetia</taxon>
        <taxon>Spirochaetales</taxon>
        <taxon>Treponemataceae</taxon>
        <taxon>Treponema</taxon>
    </lineage>
</organism>
<dbReference type="PANTHER" id="PTHR39201:SF1">
    <property type="entry name" value="FLAVODOXIN-LIKE DOMAIN-CONTAINING PROTEIN"/>
    <property type="match status" value="1"/>
</dbReference>
<dbReference type="eggNOG" id="COG0716">
    <property type="taxonomic scope" value="Bacteria"/>
</dbReference>
<reference evidence="3" key="1">
    <citation type="submission" date="2011-04" db="EMBL/GenBank/DDBJ databases">
        <title>The complete genome of Treponema brennaborense DSM 12168.</title>
        <authorList>
            <person name="Lucas S."/>
            <person name="Han J."/>
            <person name="Lapidus A."/>
            <person name="Bruce D."/>
            <person name="Goodwin L."/>
            <person name="Pitluck S."/>
            <person name="Peters L."/>
            <person name="Kyrpides N."/>
            <person name="Mavromatis K."/>
            <person name="Ivanova N."/>
            <person name="Mikhailova N."/>
            <person name="Pagani I."/>
            <person name="Teshima H."/>
            <person name="Detter J.C."/>
            <person name="Tapia R."/>
            <person name="Han C."/>
            <person name="Land M."/>
            <person name="Hauser L."/>
            <person name="Markowitz V."/>
            <person name="Cheng J.-F."/>
            <person name="Hugenholtz P."/>
            <person name="Woyke T."/>
            <person name="Wu D."/>
            <person name="Gronow S."/>
            <person name="Wellnitz S."/>
            <person name="Brambilla E."/>
            <person name="Klenk H.-P."/>
            <person name="Eisen J.A."/>
        </authorList>
    </citation>
    <scope>NUCLEOTIDE SEQUENCE [LARGE SCALE GENOMIC DNA]</scope>
    <source>
        <strain evidence="3">DSM 12168 / CIP 105900 / DD5/3</strain>
    </source>
</reference>
<dbReference type="STRING" id="906968.Trebr_0206"/>
<sequence length="171" mass="18795">MAGVSAKTLVVYYSYSETGNTRRIAEQIQKETGADIAEIVPVVPYSNDYDAVVDAAKRDVNRDYKPEIRKLGVNVGDYDTIVIGTPTWWYKMASPVLTFMSGTDFSGTHVALFSTHAGWSGTVIADMSALCKGADVFAAEEIQFGTRAKAGTLVTKQAVVDEFIRKIRERR</sequence>
<dbReference type="PANTHER" id="PTHR39201">
    <property type="entry name" value="EXPORTED PROTEIN-RELATED"/>
    <property type="match status" value="1"/>
</dbReference>
<dbReference type="PROSITE" id="PS50902">
    <property type="entry name" value="FLAVODOXIN_LIKE"/>
    <property type="match status" value="1"/>
</dbReference>
<dbReference type="InterPro" id="IPR008254">
    <property type="entry name" value="Flavodoxin/NO_synth"/>
</dbReference>
<dbReference type="Gene3D" id="3.40.50.360">
    <property type="match status" value="1"/>
</dbReference>
<dbReference type="Pfam" id="PF12682">
    <property type="entry name" value="Flavodoxin_4"/>
    <property type="match status" value="1"/>
</dbReference>
<dbReference type="SUPFAM" id="SSF52218">
    <property type="entry name" value="Flavoproteins"/>
    <property type="match status" value="1"/>
</dbReference>
<dbReference type="Proteomes" id="UP000006546">
    <property type="component" value="Chromosome"/>
</dbReference>
<name>F4LLW4_TREBD</name>
<dbReference type="HOGENOM" id="CLU_068890_1_0_12"/>
<gene>
    <name evidence="2" type="ordered locus">Trebr_0206</name>
</gene>
<dbReference type="AlphaFoldDB" id="F4LLW4"/>
<dbReference type="InterPro" id="IPR029039">
    <property type="entry name" value="Flavoprotein-like_sf"/>
</dbReference>
<feature type="domain" description="Flavodoxin-like" evidence="1">
    <location>
        <begin position="10"/>
        <end position="168"/>
    </location>
</feature>
<dbReference type="KEGG" id="tbe:Trebr_0206"/>
<evidence type="ECO:0000313" key="2">
    <source>
        <dbReference type="EMBL" id="AEE15656.1"/>
    </source>
</evidence>
<dbReference type="OrthoDB" id="9806505at2"/>
<evidence type="ECO:0000313" key="3">
    <source>
        <dbReference type="Proteomes" id="UP000006546"/>
    </source>
</evidence>
<evidence type="ECO:0000259" key="1">
    <source>
        <dbReference type="PROSITE" id="PS50902"/>
    </source>
</evidence>
<dbReference type="EMBL" id="CP002696">
    <property type="protein sequence ID" value="AEE15656.1"/>
    <property type="molecule type" value="Genomic_DNA"/>
</dbReference>
<accession>F4LLW4</accession>
<dbReference type="GO" id="GO:0010181">
    <property type="term" value="F:FMN binding"/>
    <property type="evidence" value="ECO:0007669"/>
    <property type="project" value="InterPro"/>
</dbReference>
<keyword evidence="3" id="KW-1185">Reference proteome</keyword>
<protein>
    <submittedName>
        <fullName evidence="2">Flavodoxin</fullName>
    </submittedName>
</protein>